<name>A0A4V2MW38_9APHY</name>
<gene>
    <name evidence="3" type="ORF">EIP91_003648</name>
</gene>
<sequence>MLSTTRIVISMALFAICSATPIASNNVSSIALGKRATVHTGQASFYEVGFGACGRVNFNTDFVVALPSTFFGTGYPDPRCFQVVTITNTENGEIAQAIVVDECTECTGAHEMDLSPGLFSALAPSVDGVGLIPISWVFDIEVL</sequence>
<organism evidence="3 4">
    <name type="scientific">Steccherinum ochraceum</name>
    <dbReference type="NCBI Taxonomy" id="92696"/>
    <lineage>
        <taxon>Eukaryota</taxon>
        <taxon>Fungi</taxon>
        <taxon>Dikarya</taxon>
        <taxon>Basidiomycota</taxon>
        <taxon>Agaricomycotina</taxon>
        <taxon>Agaricomycetes</taxon>
        <taxon>Polyporales</taxon>
        <taxon>Steccherinaceae</taxon>
        <taxon>Steccherinum</taxon>
    </lineage>
</organism>
<accession>A0A4V2MW38</accession>
<evidence type="ECO:0000256" key="2">
    <source>
        <dbReference type="SAM" id="SignalP"/>
    </source>
</evidence>
<comment type="caution">
    <text evidence="3">The sequence shown here is derived from an EMBL/GenBank/DDBJ whole genome shotgun (WGS) entry which is preliminary data.</text>
</comment>
<proteinExistence type="predicted"/>
<dbReference type="SUPFAM" id="SSF50685">
    <property type="entry name" value="Barwin-like endoglucanases"/>
    <property type="match status" value="1"/>
</dbReference>
<evidence type="ECO:0000256" key="1">
    <source>
        <dbReference type="ARBA" id="ARBA00022729"/>
    </source>
</evidence>
<evidence type="ECO:0000313" key="3">
    <source>
        <dbReference type="EMBL" id="TCD64757.1"/>
    </source>
</evidence>
<dbReference type="PANTHER" id="PTHR31836">
    <property type="match status" value="1"/>
</dbReference>
<keyword evidence="4" id="KW-1185">Reference proteome</keyword>
<keyword evidence="1 2" id="KW-0732">Signal</keyword>
<dbReference type="CDD" id="cd22191">
    <property type="entry name" value="DPBB_RlpA_EXP_N-like"/>
    <property type="match status" value="1"/>
</dbReference>
<dbReference type="AlphaFoldDB" id="A0A4V2MW38"/>
<feature type="chain" id="PRO_5020826715" description="RlpA-like protein double-psi beta-barrel domain-containing protein" evidence="2">
    <location>
        <begin position="20"/>
        <end position="143"/>
    </location>
</feature>
<evidence type="ECO:0008006" key="5">
    <source>
        <dbReference type="Google" id="ProtNLM"/>
    </source>
</evidence>
<feature type="signal peptide" evidence="2">
    <location>
        <begin position="1"/>
        <end position="19"/>
    </location>
</feature>
<dbReference type="Proteomes" id="UP000292702">
    <property type="component" value="Unassembled WGS sequence"/>
</dbReference>
<reference evidence="3 4" key="1">
    <citation type="submission" date="2018-11" db="EMBL/GenBank/DDBJ databases">
        <title>Genome assembly of Steccherinum ochraceum LE-BIN_3174, the white-rot fungus of the Steccherinaceae family (The Residual Polyporoid clade, Polyporales, Basidiomycota).</title>
        <authorList>
            <person name="Fedorova T.V."/>
            <person name="Glazunova O.A."/>
            <person name="Landesman E.O."/>
            <person name="Moiseenko K.V."/>
            <person name="Psurtseva N.V."/>
            <person name="Savinova O.S."/>
            <person name="Shakhova N.V."/>
            <person name="Tyazhelova T.V."/>
            <person name="Vasina D.V."/>
        </authorList>
    </citation>
    <scope>NUCLEOTIDE SEQUENCE [LARGE SCALE GENOMIC DNA]</scope>
    <source>
        <strain evidence="3 4">LE-BIN_3174</strain>
    </source>
</reference>
<dbReference type="InterPro" id="IPR051477">
    <property type="entry name" value="Expansin_CellWall"/>
</dbReference>
<dbReference type="PANTHER" id="PTHR31836:SF28">
    <property type="entry name" value="SRCR DOMAIN-CONTAINING PROTEIN-RELATED"/>
    <property type="match status" value="1"/>
</dbReference>
<dbReference type="EMBL" id="RWJN01000217">
    <property type="protein sequence ID" value="TCD64757.1"/>
    <property type="molecule type" value="Genomic_DNA"/>
</dbReference>
<evidence type="ECO:0000313" key="4">
    <source>
        <dbReference type="Proteomes" id="UP000292702"/>
    </source>
</evidence>
<dbReference type="OrthoDB" id="623670at2759"/>
<protein>
    <recommendedName>
        <fullName evidence="5">RlpA-like protein double-psi beta-barrel domain-containing protein</fullName>
    </recommendedName>
</protein>
<dbReference type="InterPro" id="IPR036908">
    <property type="entry name" value="RlpA-like_sf"/>
</dbReference>
<dbReference type="Gene3D" id="2.40.40.10">
    <property type="entry name" value="RlpA-like domain"/>
    <property type="match status" value="1"/>
</dbReference>
<dbReference type="STRING" id="92696.A0A4V2MW38"/>